<sequence length="103" mass="12259">MLQMQAWKKLSQEQKTLWKIGGSVLLFGHLTKYFYFKFTSVMMSEQMERNDRIAQGHLKETRAFSGNLHTKHNQSVPALTQLQRRDLESYLALRRKKRPDLFD</sequence>
<organism evidence="1">
    <name type="scientific">Proboscia inermis</name>
    <dbReference type="NCBI Taxonomy" id="420281"/>
    <lineage>
        <taxon>Eukaryota</taxon>
        <taxon>Sar</taxon>
        <taxon>Stramenopiles</taxon>
        <taxon>Ochrophyta</taxon>
        <taxon>Bacillariophyta</taxon>
        <taxon>Coscinodiscophyceae</taxon>
        <taxon>Rhizosoleniophycidae</taxon>
        <taxon>Rhizosoleniales</taxon>
        <taxon>Rhizosoleniaceae</taxon>
        <taxon>Proboscia</taxon>
    </lineage>
</organism>
<dbReference type="AlphaFoldDB" id="A0A7S0GGQ4"/>
<evidence type="ECO:0000313" key="1">
    <source>
        <dbReference type="EMBL" id="CAD8419337.1"/>
    </source>
</evidence>
<accession>A0A7S0GGQ4</accession>
<protein>
    <submittedName>
        <fullName evidence="1">Uncharacterized protein</fullName>
    </submittedName>
</protein>
<proteinExistence type="predicted"/>
<reference evidence="1" key="1">
    <citation type="submission" date="2021-01" db="EMBL/GenBank/DDBJ databases">
        <authorList>
            <person name="Corre E."/>
            <person name="Pelletier E."/>
            <person name="Niang G."/>
            <person name="Scheremetjew M."/>
            <person name="Finn R."/>
            <person name="Kale V."/>
            <person name="Holt S."/>
            <person name="Cochrane G."/>
            <person name="Meng A."/>
            <person name="Brown T."/>
            <person name="Cohen L."/>
        </authorList>
    </citation>
    <scope>NUCLEOTIDE SEQUENCE</scope>
    <source>
        <strain evidence="1">CCAP1064/1</strain>
    </source>
</reference>
<dbReference type="EMBL" id="HBEL01033003">
    <property type="protein sequence ID" value="CAD8419337.1"/>
    <property type="molecule type" value="Transcribed_RNA"/>
</dbReference>
<gene>
    <name evidence="1" type="ORF">PINE0816_LOCUS15472</name>
</gene>
<name>A0A7S0GGQ4_9STRA</name>